<keyword evidence="3" id="KW-0032">Aminotransferase</keyword>
<dbReference type="PANTHER" id="PTHR46383">
    <property type="entry name" value="ASPARTATE AMINOTRANSFERASE"/>
    <property type="match status" value="1"/>
</dbReference>
<name>A0A1R1SDC1_9ACTN</name>
<dbReference type="GO" id="GO:0030170">
    <property type="term" value="F:pyridoxal phosphate binding"/>
    <property type="evidence" value="ECO:0007669"/>
    <property type="project" value="InterPro"/>
</dbReference>
<evidence type="ECO:0000256" key="1">
    <source>
        <dbReference type="ARBA" id="ARBA00001933"/>
    </source>
</evidence>
<comment type="caution">
    <text evidence="8">The sequence shown here is derived from an EMBL/GenBank/DDBJ whole genome shotgun (WGS) entry which is preliminary data.</text>
</comment>
<evidence type="ECO:0000256" key="3">
    <source>
        <dbReference type="ARBA" id="ARBA00022576"/>
    </source>
</evidence>
<evidence type="ECO:0000256" key="2">
    <source>
        <dbReference type="ARBA" id="ARBA00007441"/>
    </source>
</evidence>
<dbReference type="InterPro" id="IPR004839">
    <property type="entry name" value="Aminotransferase_I/II_large"/>
</dbReference>
<accession>A0A1R1SDC1</accession>
<keyword evidence="9" id="KW-1185">Reference proteome</keyword>
<dbReference type="EMBL" id="ASQP01000336">
    <property type="protein sequence ID" value="OMI36411.1"/>
    <property type="molecule type" value="Genomic_DNA"/>
</dbReference>
<dbReference type="CDD" id="cd00609">
    <property type="entry name" value="AAT_like"/>
    <property type="match status" value="1"/>
</dbReference>
<evidence type="ECO:0000259" key="7">
    <source>
        <dbReference type="Pfam" id="PF00155"/>
    </source>
</evidence>
<feature type="region of interest" description="Disordered" evidence="6">
    <location>
        <begin position="1"/>
        <end position="34"/>
    </location>
</feature>
<dbReference type="InterPro" id="IPR015424">
    <property type="entry name" value="PyrdxlP-dep_Trfase"/>
</dbReference>
<dbReference type="InterPro" id="IPR050596">
    <property type="entry name" value="AspAT/PAT-like"/>
</dbReference>
<protein>
    <recommendedName>
        <fullName evidence="7">Aminotransferase class I/classII large domain-containing protein</fullName>
    </recommendedName>
</protein>
<feature type="domain" description="Aminotransferase class I/classII large" evidence="7">
    <location>
        <begin position="133"/>
        <end position="362"/>
    </location>
</feature>
<dbReference type="SUPFAM" id="SSF53383">
    <property type="entry name" value="PLP-dependent transferases"/>
    <property type="match status" value="1"/>
</dbReference>
<dbReference type="GO" id="GO:0008483">
    <property type="term" value="F:transaminase activity"/>
    <property type="evidence" value="ECO:0007669"/>
    <property type="project" value="UniProtKB-KW"/>
</dbReference>
<sequence length="523" mass="58481">MTLFDPAPAPRPRHMSRDALETAGRAPRPGGVSDSFVPRVDERVLDVFARAREPDNPLELRDLWLGRVEDELRGHARHPHLAERWRASRPLRPVQPDDVLRSRATVRFVKELFNWYFRDDLYGELRDSARYILSSGAVDEERWGLPQSLKECIRYALDRDWYGYSDSRGRHPAREAIAAYESARLDGLRYGPEHVAMTMGGTFAVSTLADFVLHGRPPSGSPALCATPNYPPLVETVARRHGVRLVPLASEHGRTSVEPLIDALTPDTPLVLLQTVGNPTGAAVTEEGLARLIRAASPSTVIVLDECHEWLGTYEERSAARGAPHVVRVSSLSKTWSAPGLKAGWFLADPAFIAEYYEYASSSFGGPPSFFYTVVEVLARMERWLITGVEDPGPAELKEFEASYGLGLDRLRQAYRAYRTDRLRRIEDLTALRDAATVRLADISARVLPPRFSINTAVEFPDWDDSYRCFRDILRETGVSLFPGILTFCFSGAVMRVTTARPWEELSPAIDRLGAHLTATASR</sequence>
<dbReference type="PANTHER" id="PTHR46383:SF1">
    <property type="entry name" value="ASPARTATE AMINOTRANSFERASE"/>
    <property type="match status" value="1"/>
</dbReference>
<evidence type="ECO:0000313" key="9">
    <source>
        <dbReference type="Proteomes" id="UP000186168"/>
    </source>
</evidence>
<dbReference type="GO" id="GO:0006520">
    <property type="term" value="P:amino acid metabolic process"/>
    <property type="evidence" value="ECO:0007669"/>
    <property type="project" value="InterPro"/>
</dbReference>
<dbReference type="InterPro" id="IPR015421">
    <property type="entry name" value="PyrdxlP-dep_Trfase_major"/>
</dbReference>
<dbReference type="AlphaFoldDB" id="A0A1R1SDC1"/>
<comment type="cofactor">
    <cofactor evidence="1">
        <name>pyridoxal 5'-phosphate</name>
        <dbReference type="ChEBI" id="CHEBI:597326"/>
    </cofactor>
</comment>
<reference evidence="8 9" key="1">
    <citation type="submission" date="2013-05" db="EMBL/GenBank/DDBJ databases">
        <title>Genome sequence of Streptomyces sparsogenes DSM 40356.</title>
        <authorList>
            <person name="Coyne S."/>
            <person name="Seebeck F.P."/>
        </authorList>
    </citation>
    <scope>NUCLEOTIDE SEQUENCE [LARGE SCALE GENOMIC DNA]</scope>
    <source>
        <strain evidence="8 9">DSM 40356</strain>
    </source>
</reference>
<gene>
    <name evidence="8" type="ORF">SPAR_26286</name>
</gene>
<dbReference type="Proteomes" id="UP000186168">
    <property type="component" value="Unassembled WGS sequence"/>
</dbReference>
<evidence type="ECO:0000256" key="4">
    <source>
        <dbReference type="ARBA" id="ARBA00022679"/>
    </source>
</evidence>
<keyword evidence="4" id="KW-0808">Transferase</keyword>
<proteinExistence type="inferred from homology"/>
<evidence type="ECO:0000256" key="6">
    <source>
        <dbReference type="SAM" id="MobiDB-lite"/>
    </source>
</evidence>
<organism evidence="8 9">
    <name type="scientific">Streptomyces sparsogenes DSM 40356</name>
    <dbReference type="NCBI Taxonomy" id="1331668"/>
    <lineage>
        <taxon>Bacteria</taxon>
        <taxon>Bacillati</taxon>
        <taxon>Actinomycetota</taxon>
        <taxon>Actinomycetes</taxon>
        <taxon>Kitasatosporales</taxon>
        <taxon>Streptomycetaceae</taxon>
        <taxon>Streptomyces</taxon>
    </lineage>
</organism>
<dbReference type="RefSeq" id="WP_065967789.1">
    <property type="nucleotide sequence ID" value="NZ_ASQP01000336.1"/>
</dbReference>
<comment type="similarity">
    <text evidence="2">Belongs to the class-I pyridoxal-phosphate-dependent aminotransferase family.</text>
</comment>
<evidence type="ECO:0000256" key="5">
    <source>
        <dbReference type="ARBA" id="ARBA00022898"/>
    </source>
</evidence>
<dbReference type="Gene3D" id="3.40.640.10">
    <property type="entry name" value="Type I PLP-dependent aspartate aminotransferase-like (Major domain)"/>
    <property type="match status" value="1"/>
</dbReference>
<dbReference type="STRING" id="67365.GCA_001704635_03280"/>
<evidence type="ECO:0000313" key="8">
    <source>
        <dbReference type="EMBL" id="OMI36411.1"/>
    </source>
</evidence>
<dbReference type="Pfam" id="PF00155">
    <property type="entry name" value="Aminotran_1_2"/>
    <property type="match status" value="1"/>
</dbReference>
<keyword evidence="5" id="KW-0663">Pyridoxal phosphate</keyword>
<dbReference type="GeneID" id="96747862"/>